<keyword evidence="18" id="KW-1185">Reference proteome</keyword>
<keyword evidence="10" id="KW-0067">ATP-binding</keyword>
<dbReference type="Pfam" id="PF06580">
    <property type="entry name" value="His_kinase"/>
    <property type="match status" value="1"/>
</dbReference>
<dbReference type="EC" id="2.7.13.3" evidence="3"/>
<evidence type="ECO:0000256" key="8">
    <source>
        <dbReference type="ARBA" id="ARBA00022741"/>
    </source>
</evidence>
<dbReference type="Proteomes" id="UP000183410">
    <property type="component" value="Unassembled WGS sequence"/>
</dbReference>
<dbReference type="PANTHER" id="PTHR34220:SF7">
    <property type="entry name" value="SENSOR HISTIDINE KINASE YPDA"/>
    <property type="match status" value="1"/>
</dbReference>
<dbReference type="GO" id="GO:0005886">
    <property type="term" value="C:plasma membrane"/>
    <property type="evidence" value="ECO:0007669"/>
    <property type="project" value="UniProtKB-SubCell"/>
</dbReference>
<dbReference type="GO" id="GO:0005524">
    <property type="term" value="F:ATP binding"/>
    <property type="evidence" value="ECO:0007669"/>
    <property type="project" value="UniProtKB-KW"/>
</dbReference>
<gene>
    <name evidence="17" type="ORF">SAMN04487969_101754</name>
</gene>
<dbReference type="GO" id="GO:0000155">
    <property type="term" value="F:phosphorelay sensor kinase activity"/>
    <property type="evidence" value="ECO:0007669"/>
    <property type="project" value="InterPro"/>
</dbReference>
<evidence type="ECO:0000256" key="13">
    <source>
        <dbReference type="ARBA" id="ARBA00023136"/>
    </source>
</evidence>
<dbReference type="Pfam" id="PF02518">
    <property type="entry name" value="HATPase_c"/>
    <property type="match status" value="1"/>
</dbReference>
<evidence type="ECO:0000256" key="1">
    <source>
        <dbReference type="ARBA" id="ARBA00000085"/>
    </source>
</evidence>
<keyword evidence="5" id="KW-0597">Phosphoprotein</keyword>
<evidence type="ECO:0000256" key="4">
    <source>
        <dbReference type="ARBA" id="ARBA00022475"/>
    </source>
</evidence>
<sequence length="594" mass="67360">MNRSWFQFKSIKHRMIMLFFGLSLLSIGLIASLSHYYYSKAVEDDFVTITKQSTDSLNHHLEFYFKQMKNSTNTLINTDLVQNWLIGEYEPTAEDIRDIEMEMKTYVSFNFPEMLNIFLVANDKRILSLNDYSSISGSNASQSWYAEVPSTTIRVLPTDRLAGTGPFVLSMLIPIYSKQTTDMIGNLVLQFSLAEIEATFDKSRLGKTGYFFITSEENSVVYHPNKEWVGKSLGQTPLNNLLPDSAEGMRLRNIKGVDYLVATGDSAYTGWNINSIVPYLEMASGLNSAIKSTIITFLIISISIMVAVPLLLRQFINPIKHLKSLMESVSMGNLNVRAKKVSNIMEFEVLITSFNKMVEQLTDLMQTLSEYRVKEVELQLRQSEAMIRALQNQINPHLLYNTLDIIKSIAYLNDVPLIEKISHNLADVYRYASRWSYEEVTLSEELDSLIKYLEIIHIRYPKKFESRVRVNEKFLKCPIIKLSIQPIVENAVKYAVEPKGGDAAIIITAYTAEHDLIIEIADNGAGVSEQKLLSLEEQFNNRQSNEETLMQGSIGLANVHARLTLKYGEGYGVSVHSFAGRGSVVSIRVPYRTL</sequence>
<evidence type="ECO:0000256" key="2">
    <source>
        <dbReference type="ARBA" id="ARBA00004651"/>
    </source>
</evidence>
<dbReference type="SUPFAM" id="SSF158472">
    <property type="entry name" value="HAMP domain-like"/>
    <property type="match status" value="1"/>
</dbReference>
<keyword evidence="8" id="KW-0547">Nucleotide-binding</keyword>
<dbReference type="Pfam" id="PF00672">
    <property type="entry name" value="HAMP"/>
    <property type="match status" value="1"/>
</dbReference>
<dbReference type="InterPro" id="IPR050640">
    <property type="entry name" value="Bact_2-comp_sensor_kinase"/>
</dbReference>
<dbReference type="PROSITE" id="PS50109">
    <property type="entry name" value="HIS_KIN"/>
    <property type="match status" value="1"/>
</dbReference>
<evidence type="ECO:0000256" key="7">
    <source>
        <dbReference type="ARBA" id="ARBA00022692"/>
    </source>
</evidence>
<evidence type="ECO:0000256" key="3">
    <source>
        <dbReference type="ARBA" id="ARBA00012438"/>
    </source>
</evidence>
<comment type="subcellular location">
    <subcellularLocation>
        <location evidence="2">Cell membrane</location>
        <topology evidence="2">Multi-pass membrane protein</topology>
    </subcellularLocation>
</comment>
<dbReference type="InterPro" id="IPR033479">
    <property type="entry name" value="dCache_1"/>
</dbReference>
<evidence type="ECO:0000313" key="17">
    <source>
        <dbReference type="EMBL" id="SFE22478.1"/>
    </source>
</evidence>
<proteinExistence type="predicted"/>
<dbReference type="InterPro" id="IPR005467">
    <property type="entry name" value="His_kinase_dom"/>
</dbReference>
<keyword evidence="9 17" id="KW-0418">Kinase</keyword>
<keyword evidence="11 14" id="KW-1133">Transmembrane helix</keyword>
<feature type="domain" description="Histidine kinase" evidence="15">
    <location>
        <begin position="484"/>
        <end position="593"/>
    </location>
</feature>
<dbReference type="InterPro" id="IPR003594">
    <property type="entry name" value="HATPase_dom"/>
</dbReference>
<dbReference type="AlphaFoldDB" id="A0A1I1YU14"/>
<dbReference type="CDD" id="cd12912">
    <property type="entry name" value="PDC2_MCP_like"/>
    <property type="match status" value="1"/>
</dbReference>
<evidence type="ECO:0000256" key="11">
    <source>
        <dbReference type="ARBA" id="ARBA00022989"/>
    </source>
</evidence>
<dbReference type="Pfam" id="PF02743">
    <property type="entry name" value="dCache_1"/>
    <property type="match status" value="1"/>
</dbReference>
<dbReference type="InterPro" id="IPR010559">
    <property type="entry name" value="Sig_transdc_His_kin_internal"/>
</dbReference>
<feature type="transmembrane region" description="Helical" evidence="14">
    <location>
        <begin position="294"/>
        <end position="316"/>
    </location>
</feature>
<dbReference type="PANTHER" id="PTHR34220">
    <property type="entry name" value="SENSOR HISTIDINE KINASE YPDA"/>
    <property type="match status" value="1"/>
</dbReference>
<dbReference type="SMART" id="SM00304">
    <property type="entry name" value="HAMP"/>
    <property type="match status" value="1"/>
</dbReference>
<comment type="catalytic activity">
    <reaction evidence="1">
        <text>ATP + protein L-histidine = ADP + protein N-phospho-L-histidine.</text>
        <dbReference type="EC" id="2.7.13.3"/>
    </reaction>
</comment>
<evidence type="ECO:0000256" key="5">
    <source>
        <dbReference type="ARBA" id="ARBA00022553"/>
    </source>
</evidence>
<evidence type="ECO:0000256" key="9">
    <source>
        <dbReference type="ARBA" id="ARBA00022777"/>
    </source>
</evidence>
<evidence type="ECO:0000259" key="15">
    <source>
        <dbReference type="PROSITE" id="PS50109"/>
    </source>
</evidence>
<evidence type="ECO:0000256" key="6">
    <source>
        <dbReference type="ARBA" id="ARBA00022679"/>
    </source>
</evidence>
<evidence type="ECO:0000313" key="18">
    <source>
        <dbReference type="Proteomes" id="UP000183410"/>
    </source>
</evidence>
<name>A0A1I1YU14_9BACL</name>
<evidence type="ECO:0000256" key="14">
    <source>
        <dbReference type="SAM" id="Phobius"/>
    </source>
</evidence>
<dbReference type="SUPFAM" id="SSF55874">
    <property type="entry name" value="ATPase domain of HSP90 chaperone/DNA topoisomerase II/histidine kinase"/>
    <property type="match status" value="1"/>
</dbReference>
<dbReference type="OrthoDB" id="2491077at2"/>
<keyword evidence="6" id="KW-0808">Transferase</keyword>
<evidence type="ECO:0000256" key="12">
    <source>
        <dbReference type="ARBA" id="ARBA00023012"/>
    </source>
</evidence>
<organism evidence="17 18">
    <name type="scientific">Paenibacillus algorifonticola</name>
    <dbReference type="NCBI Taxonomy" id="684063"/>
    <lineage>
        <taxon>Bacteria</taxon>
        <taxon>Bacillati</taxon>
        <taxon>Bacillota</taxon>
        <taxon>Bacilli</taxon>
        <taxon>Bacillales</taxon>
        <taxon>Paenibacillaceae</taxon>
        <taxon>Paenibacillus</taxon>
    </lineage>
</organism>
<dbReference type="EMBL" id="FONN01000001">
    <property type="protein sequence ID" value="SFE22478.1"/>
    <property type="molecule type" value="Genomic_DNA"/>
</dbReference>
<evidence type="ECO:0000259" key="16">
    <source>
        <dbReference type="PROSITE" id="PS50885"/>
    </source>
</evidence>
<accession>A0A1I1YU14</accession>
<keyword evidence="4" id="KW-1003">Cell membrane</keyword>
<evidence type="ECO:0000256" key="10">
    <source>
        <dbReference type="ARBA" id="ARBA00022840"/>
    </source>
</evidence>
<dbReference type="InterPro" id="IPR003660">
    <property type="entry name" value="HAMP_dom"/>
</dbReference>
<dbReference type="InterPro" id="IPR036890">
    <property type="entry name" value="HATPase_C_sf"/>
</dbReference>
<keyword evidence="13 14" id="KW-0472">Membrane</keyword>
<keyword evidence="7 14" id="KW-0812">Transmembrane</keyword>
<protein>
    <recommendedName>
        <fullName evidence="3">histidine kinase</fullName>
        <ecNumber evidence="3">2.7.13.3</ecNumber>
    </recommendedName>
</protein>
<dbReference type="RefSeq" id="WP_046230871.1">
    <property type="nucleotide sequence ID" value="NZ_FONN01000001.1"/>
</dbReference>
<dbReference type="Gene3D" id="3.30.450.20">
    <property type="entry name" value="PAS domain"/>
    <property type="match status" value="1"/>
</dbReference>
<reference evidence="18" key="1">
    <citation type="submission" date="2016-10" db="EMBL/GenBank/DDBJ databases">
        <authorList>
            <person name="Varghese N."/>
            <person name="Submissions S."/>
        </authorList>
    </citation>
    <scope>NUCLEOTIDE SEQUENCE [LARGE SCALE GENOMIC DNA]</scope>
    <source>
        <strain evidence="18">CGMCC 1.10223</strain>
    </source>
</reference>
<feature type="domain" description="HAMP" evidence="16">
    <location>
        <begin position="313"/>
        <end position="366"/>
    </location>
</feature>
<dbReference type="CDD" id="cd06225">
    <property type="entry name" value="HAMP"/>
    <property type="match status" value="1"/>
</dbReference>
<dbReference type="Gene3D" id="3.30.565.10">
    <property type="entry name" value="Histidine kinase-like ATPase, C-terminal domain"/>
    <property type="match status" value="1"/>
</dbReference>
<dbReference type="Gene3D" id="6.10.340.10">
    <property type="match status" value="1"/>
</dbReference>
<dbReference type="SMART" id="SM00387">
    <property type="entry name" value="HATPase_c"/>
    <property type="match status" value="1"/>
</dbReference>
<keyword evidence="12" id="KW-0902">Two-component regulatory system</keyword>
<dbReference type="PROSITE" id="PS50885">
    <property type="entry name" value="HAMP"/>
    <property type="match status" value="1"/>
</dbReference>